<dbReference type="RefSeq" id="WP_165973546.1">
    <property type="nucleotide sequence ID" value="NZ_SMCS01000003.1"/>
</dbReference>
<evidence type="ECO:0000313" key="2">
    <source>
        <dbReference type="EMBL" id="TCV94564.1"/>
    </source>
</evidence>
<feature type="signal peptide" evidence="1">
    <location>
        <begin position="1"/>
        <end position="24"/>
    </location>
</feature>
<evidence type="ECO:0000313" key="3">
    <source>
        <dbReference type="Proteomes" id="UP000295645"/>
    </source>
</evidence>
<keyword evidence="3" id="KW-1185">Reference proteome</keyword>
<accession>A0A4R3YTB7</accession>
<organism evidence="2 3">
    <name type="scientific">Luteibacter rhizovicinus</name>
    <dbReference type="NCBI Taxonomy" id="242606"/>
    <lineage>
        <taxon>Bacteria</taxon>
        <taxon>Pseudomonadati</taxon>
        <taxon>Pseudomonadota</taxon>
        <taxon>Gammaproteobacteria</taxon>
        <taxon>Lysobacterales</taxon>
        <taxon>Rhodanobacteraceae</taxon>
        <taxon>Luteibacter</taxon>
    </lineage>
</organism>
<sequence length="113" mass="11847">MKKNLFGMVGLIAISLISPGSVMAGTQTGTVVIVYVRQNDGLVFFALDGSIANRAACAVSNNLWVVPNENTDTAKKQYAALLAAHASNLPVSVQGSGTCTRWVNSEDADTIAF</sequence>
<dbReference type="Proteomes" id="UP000295645">
    <property type="component" value="Unassembled WGS sequence"/>
</dbReference>
<proteinExistence type="predicted"/>
<dbReference type="AlphaFoldDB" id="A0A4R3YTB7"/>
<gene>
    <name evidence="2" type="ORF">EC912_10347</name>
</gene>
<comment type="caution">
    <text evidence="2">The sequence shown here is derived from an EMBL/GenBank/DDBJ whole genome shotgun (WGS) entry which is preliminary data.</text>
</comment>
<evidence type="ECO:0000256" key="1">
    <source>
        <dbReference type="SAM" id="SignalP"/>
    </source>
</evidence>
<dbReference type="EMBL" id="SMCS01000003">
    <property type="protein sequence ID" value="TCV94564.1"/>
    <property type="molecule type" value="Genomic_DNA"/>
</dbReference>
<name>A0A4R3YTB7_9GAMM</name>
<feature type="chain" id="PRO_5020445819" evidence="1">
    <location>
        <begin position="25"/>
        <end position="113"/>
    </location>
</feature>
<keyword evidence="1" id="KW-0732">Signal</keyword>
<protein>
    <submittedName>
        <fullName evidence="2">Uncharacterized protein</fullName>
    </submittedName>
</protein>
<reference evidence="2 3" key="1">
    <citation type="submission" date="2019-03" db="EMBL/GenBank/DDBJ databases">
        <title>Above-ground endophytic microbial communities from plants in different locations in the United States.</title>
        <authorList>
            <person name="Frank C."/>
        </authorList>
    </citation>
    <scope>NUCLEOTIDE SEQUENCE [LARGE SCALE GENOMIC DNA]</scope>
    <source>
        <strain evidence="2 3">LP_13_YM</strain>
    </source>
</reference>